<dbReference type="Gene3D" id="1.20.58.120">
    <property type="entry name" value="BAG domain"/>
    <property type="match status" value="1"/>
</dbReference>
<gene>
    <name evidence="4" type="ORF">BEMITA_LOCUS4451</name>
</gene>
<dbReference type="GO" id="GO:0000774">
    <property type="term" value="F:adenyl-nucleotide exchange factor activity"/>
    <property type="evidence" value="ECO:0007669"/>
    <property type="project" value="TreeGrafter"/>
</dbReference>
<feature type="compositionally biased region" description="Pro residues" evidence="2">
    <location>
        <begin position="12"/>
        <end position="35"/>
    </location>
</feature>
<dbReference type="InterPro" id="IPR039773">
    <property type="entry name" value="BAG_chaperone_regulator"/>
</dbReference>
<feature type="compositionally biased region" description="Pro residues" evidence="2">
    <location>
        <begin position="209"/>
        <end position="220"/>
    </location>
</feature>
<feature type="compositionally biased region" description="Polar residues" evidence="2">
    <location>
        <begin position="249"/>
        <end position="270"/>
    </location>
</feature>
<evidence type="ECO:0000313" key="4">
    <source>
        <dbReference type="EMBL" id="CAH0385199.1"/>
    </source>
</evidence>
<feature type="compositionally biased region" description="Polar residues" evidence="2">
    <location>
        <begin position="88"/>
        <end position="101"/>
    </location>
</feature>
<dbReference type="InterPro" id="IPR003103">
    <property type="entry name" value="BAG_domain"/>
</dbReference>
<dbReference type="GO" id="GO:0005634">
    <property type="term" value="C:nucleus"/>
    <property type="evidence" value="ECO:0007669"/>
    <property type="project" value="TreeGrafter"/>
</dbReference>
<dbReference type="GO" id="GO:0051087">
    <property type="term" value="F:protein-folding chaperone binding"/>
    <property type="evidence" value="ECO:0007669"/>
    <property type="project" value="InterPro"/>
</dbReference>
<reference evidence="4" key="1">
    <citation type="submission" date="2021-12" db="EMBL/GenBank/DDBJ databases">
        <authorList>
            <person name="King R."/>
        </authorList>
    </citation>
    <scope>NUCLEOTIDE SEQUENCE</scope>
</reference>
<accession>A0A9P0A6C8</accession>
<dbReference type="GO" id="GO:0050821">
    <property type="term" value="P:protein stabilization"/>
    <property type="evidence" value="ECO:0007669"/>
    <property type="project" value="TreeGrafter"/>
</dbReference>
<dbReference type="InterPro" id="IPR036533">
    <property type="entry name" value="BAG_dom_sf"/>
</dbReference>
<feature type="region of interest" description="Disordered" evidence="2">
    <location>
        <begin position="435"/>
        <end position="475"/>
    </location>
</feature>
<dbReference type="GO" id="GO:0016020">
    <property type="term" value="C:membrane"/>
    <property type="evidence" value="ECO:0007669"/>
    <property type="project" value="TreeGrafter"/>
</dbReference>
<sequence>MMDSEPIALPYIPSPGSPIPLPGPLGYPAAPPTPRPNEYTLDDLEQSEALLDNLIAGHPFDDDFKSRIDNLAQRHPESADLLRNIIGNSWSKAGSPSNSQSDVKKDDVDGSANGASNYQAEPQNSRPDPSNKENIHEIKPNLSEDSMRDTVLRPSQEEDDSARNQRSWSAPPEGKSAEPQRFVSKIEINPVNPDESNMNSNTTEQQQAAPPPPPPQPQPGKQPNVRHIPIFVEGRSEPVVSKELPTEEVFTQTRGPTPTFNARPNYQQFPSPKKKSEKQHFVHQEPPVQSLHKPQPQQPNHHHQNHQQPQQNSEHHKAEQAPPPPPPPAAPPKPKTAMEKVEEVQKEVDDLRKQVDEFQGKSRQEKAYLYLDEMLTRELIKLDNIETEGKEDVRMARKNAIKSIQNAISVLESKVPLPPTSPVVDNSETSVVLYGQDASSETASNAEKMEVESTNNSPHEISADESTEVKKKKNT</sequence>
<dbReference type="SMART" id="SM00264">
    <property type="entry name" value="BAG"/>
    <property type="match status" value="1"/>
</dbReference>
<dbReference type="PANTHER" id="PTHR12329:SF5">
    <property type="entry name" value="STARVIN, ISOFORM E"/>
    <property type="match status" value="1"/>
</dbReference>
<evidence type="ECO:0000313" key="5">
    <source>
        <dbReference type="Proteomes" id="UP001152759"/>
    </source>
</evidence>
<dbReference type="PROSITE" id="PS51035">
    <property type="entry name" value="BAG"/>
    <property type="match status" value="1"/>
</dbReference>
<evidence type="ECO:0000256" key="1">
    <source>
        <dbReference type="ARBA" id="ARBA00023186"/>
    </source>
</evidence>
<dbReference type="GO" id="GO:0005829">
    <property type="term" value="C:cytosol"/>
    <property type="evidence" value="ECO:0007669"/>
    <property type="project" value="TreeGrafter"/>
</dbReference>
<feature type="compositionally biased region" description="Basic and acidic residues" evidence="2">
    <location>
        <begin position="336"/>
        <end position="362"/>
    </location>
</feature>
<protein>
    <recommendedName>
        <fullName evidence="3">BAG domain-containing protein</fullName>
    </recommendedName>
</protein>
<feature type="domain" description="BAG" evidence="3">
    <location>
        <begin position="337"/>
        <end position="415"/>
    </location>
</feature>
<dbReference type="SUPFAM" id="SSF63491">
    <property type="entry name" value="BAG domain"/>
    <property type="match status" value="1"/>
</dbReference>
<name>A0A9P0A6C8_BEMTA</name>
<dbReference type="EMBL" id="OU963863">
    <property type="protein sequence ID" value="CAH0385199.1"/>
    <property type="molecule type" value="Genomic_DNA"/>
</dbReference>
<feature type="compositionally biased region" description="Polar residues" evidence="2">
    <location>
        <begin position="113"/>
        <end position="128"/>
    </location>
</feature>
<feature type="region of interest" description="Disordered" evidence="2">
    <location>
        <begin position="88"/>
        <end position="362"/>
    </location>
</feature>
<feature type="compositionally biased region" description="Basic and acidic residues" evidence="2">
    <location>
        <begin position="129"/>
        <end position="139"/>
    </location>
</feature>
<organism evidence="4 5">
    <name type="scientific">Bemisia tabaci</name>
    <name type="common">Sweetpotato whitefly</name>
    <name type="synonym">Aleurodes tabaci</name>
    <dbReference type="NCBI Taxonomy" id="7038"/>
    <lineage>
        <taxon>Eukaryota</taxon>
        <taxon>Metazoa</taxon>
        <taxon>Ecdysozoa</taxon>
        <taxon>Arthropoda</taxon>
        <taxon>Hexapoda</taxon>
        <taxon>Insecta</taxon>
        <taxon>Pterygota</taxon>
        <taxon>Neoptera</taxon>
        <taxon>Paraneoptera</taxon>
        <taxon>Hemiptera</taxon>
        <taxon>Sternorrhyncha</taxon>
        <taxon>Aleyrodoidea</taxon>
        <taxon>Aleyrodidae</taxon>
        <taxon>Aleyrodinae</taxon>
        <taxon>Bemisia</taxon>
    </lineage>
</organism>
<feature type="region of interest" description="Disordered" evidence="2">
    <location>
        <begin position="1"/>
        <end position="38"/>
    </location>
</feature>
<dbReference type="Proteomes" id="UP001152759">
    <property type="component" value="Chromosome 2"/>
</dbReference>
<dbReference type="PANTHER" id="PTHR12329">
    <property type="entry name" value="BCL2-ASSOCIATED ATHANOGENE"/>
    <property type="match status" value="1"/>
</dbReference>
<feature type="compositionally biased region" description="Pro residues" evidence="2">
    <location>
        <begin position="321"/>
        <end position="334"/>
    </location>
</feature>
<keyword evidence="1" id="KW-0143">Chaperone</keyword>
<keyword evidence="5" id="KW-1185">Reference proteome</keyword>
<feature type="compositionally biased region" description="Polar residues" evidence="2">
    <location>
        <begin position="194"/>
        <end position="204"/>
    </location>
</feature>
<evidence type="ECO:0000259" key="3">
    <source>
        <dbReference type="PROSITE" id="PS51035"/>
    </source>
</evidence>
<dbReference type="AlphaFoldDB" id="A0A9P0A6C8"/>
<proteinExistence type="predicted"/>
<dbReference type="Pfam" id="PF02179">
    <property type="entry name" value="BAG"/>
    <property type="match status" value="1"/>
</dbReference>
<evidence type="ECO:0000256" key="2">
    <source>
        <dbReference type="SAM" id="MobiDB-lite"/>
    </source>
</evidence>